<sequence>MRLAITLPGLTALLVLLGEHVDLALALVLYLLAVVVIALVGGLVPALVAALAAGLLADYYFTPPMHSLRVQHLADVIALVVYVVTAVIVGMAAGAAARSTYRAVRASSEARALSRLATAMMHGQDLPTLLEQVREDFGLEAVSLLERDTGHAAEPRWYVIASTGEDPPERPYDADVDSPVGDDLTLAARGRPLSSDDQRVLGACAAQLGMAYSHGRLAAHDAETGLRAAAEHTRASLLLTASRDLRGPLSTADEALDGVGVGVGTDTRESRTLAIARSSVRRAVQLLSDLDELSRLHAGALDLYLRPVDLDELLTAVLDDLGPGGHTIQCSLPELLPDVIADAAVLTRVLTALAAEAQRHSPPDRPARLTGKTRSGQVEIHMTDGTNDEVQGAERGTHPSRTPDSLTLRMCRDLTETMGGTLETAPVGPGFAVTLTLPAAASRRPITPAAPSPAEGQ</sequence>
<dbReference type="Proteomes" id="UP001432039">
    <property type="component" value="Chromosome"/>
</dbReference>
<evidence type="ECO:0000256" key="8">
    <source>
        <dbReference type="ARBA" id="ARBA00022989"/>
    </source>
</evidence>
<dbReference type="Gene3D" id="1.20.120.620">
    <property type="entry name" value="Backbone structure of the membrane domain of e. Coli histidine kinase receptor kdpd"/>
    <property type="match status" value="1"/>
</dbReference>
<dbReference type="SUPFAM" id="SSF55874">
    <property type="entry name" value="ATPase domain of HSP90 chaperone/DNA topoisomerase II/histidine kinase"/>
    <property type="match status" value="1"/>
</dbReference>
<gene>
    <name evidence="14" type="ORF">OG517_05985</name>
</gene>
<evidence type="ECO:0000256" key="5">
    <source>
        <dbReference type="ARBA" id="ARBA00022741"/>
    </source>
</evidence>
<dbReference type="InterPro" id="IPR052023">
    <property type="entry name" value="Histidine_kinase_KdpD"/>
</dbReference>
<evidence type="ECO:0000313" key="14">
    <source>
        <dbReference type="EMBL" id="WUQ11011.1"/>
    </source>
</evidence>
<keyword evidence="7" id="KW-0067">ATP-binding</keyword>
<dbReference type="PANTHER" id="PTHR45569">
    <property type="entry name" value="SENSOR PROTEIN KDPD"/>
    <property type="match status" value="1"/>
</dbReference>
<dbReference type="EMBL" id="CP108090">
    <property type="protein sequence ID" value="WUQ11011.1"/>
    <property type="molecule type" value="Genomic_DNA"/>
</dbReference>
<evidence type="ECO:0000256" key="3">
    <source>
        <dbReference type="ARBA" id="ARBA00022679"/>
    </source>
</evidence>
<keyword evidence="10 12" id="KW-0472">Membrane</keyword>
<dbReference type="InterPro" id="IPR005467">
    <property type="entry name" value="His_kinase_dom"/>
</dbReference>
<evidence type="ECO:0000256" key="9">
    <source>
        <dbReference type="ARBA" id="ARBA00023012"/>
    </source>
</evidence>
<proteinExistence type="predicted"/>
<evidence type="ECO:0000256" key="10">
    <source>
        <dbReference type="ARBA" id="ARBA00023136"/>
    </source>
</evidence>
<keyword evidence="4 12" id="KW-0812">Transmembrane</keyword>
<evidence type="ECO:0000256" key="12">
    <source>
        <dbReference type="SAM" id="Phobius"/>
    </source>
</evidence>
<dbReference type="PANTHER" id="PTHR45569:SF1">
    <property type="entry name" value="SENSOR PROTEIN KDPD"/>
    <property type="match status" value="1"/>
</dbReference>
<keyword evidence="6" id="KW-0418">Kinase</keyword>
<name>A0ABZ1T6M9_STRVG</name>
<keyword evidence="15" id="KW-1185">Reference proteome</keyword>
<evidence type="ECO:0000259" key="13">
    <source>
        <dbReference type="PROSITE" id="PS50109"/>
    </source>
</evidence>
<reference evidence="14" key="1">
    <citation type="submission" date="2022-10" db="EMBL/GenBank/DDBJ databases">
        <title>The complete genomes of actinobacterial strains from the NBC collection.</title>
        <authorList>
            <person name="Joergensen T.S."/>
            <person name="Alvarez Arevalo M."/>
            <person name="Sterndorff E.B."/>
            <person name="Faurdal D."/>
            <person name="Vuksanovic O."/>
            <person name="Mourched A.-S."/>
            <person name="Charusanti P."/>
            <person name="Shaw S."/>
            <person name="Blin K."/>
            <person name="Weber T."/>
        </authorList>
    </citation>
    <scope>NUCLEOTIDE SEQUENCE</scope>
    <source>
        <strain evidence="14">NBC_00248</strain>
    </source>
</reference>
<dbReference type="InterPro" id="IPR025201">
    <property type="entry name" value="KdpD_TM"/>
</dbReference>
<feature type="transmembrane region" description="Helical" evidence="12">
    <location>
        <begin position="28"/>
        <end position="61"/>
    </location>
</feature>
<evidence type="ECO:0000313" key="15">
    <source>
        <dbReference type="Proteomes" id="UP001432039"/>
    </source>
</evidence>
<evidence type="ECO:0000256" key="11">
    <source>
        <dbReference type="SAM" id="MobiDB-lite"/>
    </source>
</evidence>
<dbReference type="PROSITE" id="PS50109">
    <property type="entry name" value="HIS_KIN"/>
    <property type="match status" value="1"/>
</dbReference>
<feature type="region of interest" description="Disordered" evidence="11">
    <location>
        <begin position="383"/>
        <end position="403"/>
    </location>
</feature>
<dbReference type="InterPro" id="IPR036890">
    <property type="entry name" value="HATPase_C_sf"/>
</dbReference>
<keyword evidence="2" id="KW-0597">Phosphoprotein</keyword>
<evidence type="ECO:0000256" key="1">
    <source>
        <dbReference type="ARBA" id="ARBA00004141"/>
    </source>
</evidence>
<dbReference type="RefSeq" id="WP_328960532.1">
    <property type="nucleotide sequence ID" value="NZ_CP108090.1"/>
</dbReference>
<evidence type="ECO:0000256" key="4">
    <source>
        <dbReference type="ARBA" id="ARBA00022692"/>
    </source>
</evidence>
<protein>
    <submittedName>
        <fullName evidence="14">DUF4118 domain-containing protein</fullName>
    </submittedName>
</protein>
<keyword evidence="9" id="KW-0902">Two-component regulatory system</keyword>
<comment type="subcellular location">
    <subcellularLocation>
        <location evidence="1">Membrane</location>
        <topology evidence="1">Multi-pass membrane protein</topology>
    </subcellularLocation>
</comment>
<feature type="transmembrane region" description="Helical" evidence="12">
    <location>
        <begin position="73"/>
        <end position="97"/>
    </location>
</feature>
<dbReference type="InterPro" id="IPR038318">
    <property type="entry name" value="KdpD_sf"/>
</dbReference>
<dbReference type="Gene3D" id="3.30.565.10">
    <property type="entry name" value="Histidine kinase-like ATPase, C-terminal domain"/>
    <property type="match status" value="1"/>
</dbReference>
<organism evidence="14 15">
    <name type="scientific">Streptomyces virginiae</name>
    <name type="common">Streptomyces cinnamonensis</name>
    <dbReference type="NCBI Taxonomy" id="1961"/>
    <lineage>
        <taxon>Bacteria</taxon>
        <taxon>Bacillati</taxon>
        <taxon>Actinomycetota</taxon>
        <taxon>Actinomycetes</taxon>
        <taxon>Kitasatosporales</taxon>
        <taxon>Streptomycetaceae</taxon>
        <taxon>Streptomyces</taxon>
    </lineage>
</organism>
<evidence type="ECO:0000256" key="6">
    <source>
        <dbReference type="ARBA" id="ARBA00022777"/>
    </source>
</evidence>
<evidence type="ECO:0000256" key="2">
    <source>
        <dbReference type="ARBA" id="ARBA00022553"/>
    </source>
</evidence>
<evidence type="ECO:0000256" key="7">
    <source>
        <dbReference type="ARBA" id="ARBA00022840"/>
    </source>
</evidence>
<keyword evidence="5" id="KW-0547">Nucleotide-binding</keyword>
<keyword evidence="8 12" id="KW-1133">Transmembrane helix</keyword>
<accession>A0ABZ1T6M9</accession>
<dbReference type="Pfam" id="PF13493">
    <property type="entry name" value="DUF4118"/>
    <property type="match status" value="1"/>
</dbReference>
<feature type="domain" description="Histidine kinase" evidence="13">
    <location>
        <begin position="240"/>
        <end position="441"/>
    </location>
</feature>
<keyword evidence="3" id="KW-0808">Transferase</keyword>